<proteinExistence type="predicted"/>
<sequence>MVIFVTAECVNRASSSLSHSSGSTTVLIRQSMDFNSGTTSTKPMYKVCTVLRRRILLK</sequence>
<organism evidence="1 2">
    <name type="scientific">Haemonchus placei</name>
    <name type="common">Barber's pole worm</name>
    <dbReference type="NCBI Taxonomy" id="6290"/>
    <lineage>
        <taxon>Eukaryota</taxon>
        <taxon>Metazoa</taxon>
        <taxon>Ecdysozoa</taxon>
        <taxon>Nematoda</taxon>
        <taxon>Chromadorea</taxon>
        <taxon>Rhabditida</taxon>
        <taxon>Rhabditina</taxon>
        <taxon>Rhabditomorpha</taxon>
        <taxon>Strongyloidea</taxon>
        <taxon>Trichostrongylidae</taxon>
        <taxon>Haemonchus</taxon>
    </lineage>
</organism>
<evidence type="ECO:0000313" key="2">
    <source>
        <dbReference type="Proteomes" id="UP000268014"/>
    </source>
</evidence>
<reference evidence="1 2" key="1">
    <citation type="submission" date="2018-11" db="EMBL/GenBank/DDBJ databases">
        <authorList>
            <consortium name="Pathogen Informatics"/>
        </authorList>
    </citation>
    <scope>NUCLEOTIDE SEQUENCE [LARGE SCALE GENOMIC DNA]</scope>
    <source>
        <strain evidence="1 2">MHpl1</strain>
    </source>
</reference>
<protein>
    <submittedName>
        <fullName evidence="1">Uncharacterized protein</fullName>
    </submittedName>
</protein>
<gene>
    <name evidence="1" type="ORF">HPLM_LOCUS14779</name>
</gene>
<keyword evidence="2" id="KW-1185">Reference proteome</keyword>
<evidence type="ECO:0000313" key="1">
    <source>
        <dbReference type="EMBL" id="VDO54111.1"/>
    </source>
</evidence>
<accession>A0A3P7W090</accession>
<name>A0A3P7W090_HAEPC</name>
<dbReference type="EMBL" id="UZAF01018700">
    <property type="protein sequence ID" value="VDO54111.1"/>
    <property type="molecule type" value="Genomic_DNA"/>
</dbReference>
<dbReference type="Proteomes" id="UP000268014">
    <property type="component" value="Unassembled WGS sequence"/>
</dbReference>
<dbReference type="AlphaFoldDB" id="A0A3P7W090"/>